<dbReference type="AlphaFoldDB" id="A0A518HT99"/>
<accession>A0A518HT99</accession>
<proteinExistence type="predicted"/>
<sequence>MKTKAQFYHAGCPVCVAAEQSVAEALDPARFDVEIVHLGETTDRLPEAESAGVKSVPALVINGQPFHINHGADLSALK</sequence>
<evidence type="ECO:0000313" key="2">
    <source>
        <dbReference type="EMBL" id="QDV44033.1"/>
    </source>
</evidence>
<reference evidence="2 3" key="1">
    <citation type="submission" date="2019-03" db="EMBL/GenBank/DDBJ databases">
        <title>Deep-cultivation of Planctomycetes and their phenomic and genomic characterization uncovers novel biology.</title>
        <authorList>
            <person name="Wiegand S."/>
            <person name="Jogler M."/>
            <person name="Boedeker C."/>
            <person name="Pinto D."/>
            <person name="Vollmers J."/>
            <person name="Rivas-Marin E."/>
            <person name="Kohn T."/>
            <person name="Peeters S.H."/>
            <person name="Heuer A."/>
            <person name="Rast P."/>
            <person name="Oberbeckmann S."/>
            <person name="Bunk B."/>
            <person name="Jeske O."/>
            <person name="Meyerdierks A."/>
            <person name="Storesund J.E."/>
            <person name="Kallscheuer N."/>
            <person name="Luecker S."/>
            <person name="Lage O.M."/>
            <person name="Pohl T."/>
            <person name="Merkel B.J."/>
            <person name="Hornburger P."/>
            <person name="Mueller R.-W."/>
            <person name="Bruemmer F."/>
            <person name="Labrenz M."/>
            <person name="Spormann A.M."/>
            <person name="Op den Camp H."/>
            <person name="Overmann J."/>
            <person name="Amann R."/>
            <person name="Jetten M.S.M."/>
            <person name="Mascher T."/>
            <person name="Medema M.H."/>
            <person name="Devos D.P."/>
            <person name="Kaster A.-K."/>
            <person name="Ovreas L."/>
            <person name="Rohde M."/>
            <person name="Galperin M.Y."/>
            <person name="Jogler C."/>
        </authorList>
    </citation>
    <scope>NUCLEOTIDE SEQUENCE [LARGE SCALE GENOMIC DNA]</scope>
    <source>
        <strain evidence="2 3">Enr13</strain>
    </source>
</reference>
<gene>
    <name evidence="2" type="ORF">Enr13x_38940</name>
</gene>
<dbReference type="RefSeq" id="WP_145388437.1">
    <property type="nucleotide sequence ID" value="NZ_CP037423.1"/>
</dbReference>
<dbReference type="KEGG" id="snep:Enr13x_38940"/>
<keyword evidence="3" id="KW-1185">Reference proteome</keyword>
<dbReference type="SUPFAM" id="SSF52833">
    <property type="entry name" value="Thioredoxin-like"/>
    <property type="match status" value="1"/>
</dbReference>
<feature type="domain" description="Thioredoxin-like fold" evidence="1">
    <location>
        <begin position="9"/>
        <end position="66"/>
    </location>
</feature>
<dbReference type="Pfam" id="PF13192">
    <property type="entry name" value="Thioredoxin_3"/>
    <property type="match status" value="1"/>
</dbReference>
<dbReference type="OrthoDB" id="5402270at2"/>
<organism evidence="2 3">
    <name type="scientific">Stieleria neptunia</name>
    <dbReference type="NCBI Taxonomy" id="2527979"/>
    <lineage>
        <taxon>Bacteria</taxon>
        <taxon>Pseudomonadati</taxon>
        <taxon>Planctomycetota</taxon>
        <taxon>Planctomycetia</taxon>
        <taxon>Pirellulales</taxon>
        <taxon>Pirellulaceae</taxon>
        <taxon>Stieleria</taxon>
    </lineage>
</organism>
<evidence type="ECO:0000259" key="1">
    <source>
        <dbReference type="Pfam" id="PF13192"/>
    </source>
</evidence>
<evidence type="ECO:0000313" key="3">
    <source>
        <dbReference type="Proteomes" id="UP000319004"/>
    </source>
</evidence>
<dbReference type="InterPro" id="IPR012336">
    <property type="entry name" value="Thioredoxin-like_fold"/>
</dbReference>
<protein>
    <recommendedName>
        <fullName evidence="1">Thioredoxin-like fold domain-containing protein</fullName>
    </recommendedName>
</protein>
<dbReference type="Gene3D" id="3.40.30.10">
    <property type="entry name" value="Glutaredoxin"/>
    <property type="match status" value="1"/>
</dbReference>
<dbReference type="EMBL" id="CP037423">
    <property type="protein sequence ID" value="QDV44033.1"/>
    <property type="molecule type" value="Genomic_DNA"/>
</dbReference>
<name>A0A518HT99_9BACT</name>
<dbReference type="InterPro" id="IPR036249">
    <property type="entry name" value="Thioredoxin-like_sf"/>
</dbReference>
<dbReference type="Proteomes" id="UP000319004">
    <property type="component" value="Chromosome"/>
</dbReference>